<dbReference type="PROSITE" id="PS51864">
    <property type="entry name" value="ASTACIN"/>
    <property type="match status" value="2"/>
</dbReference>
<accession>A0ABN8M443</accession>
<evidence type="ECO:0000313" key="10">
    <source>
        <dbReference type="EMBL" id="CAH3022353.1"/>
    </source>
</evidence>
<proteinExistence type="predicted"/>
<keyword evidence="8" id="KW-0732">Signal</keyword>
<dbReference type="Pfam" id="PF01400">
    <property type="entry name" value="Astacin"/>
    <property type="match status" value="2"/>
</dbReference>
<dbReference type="PANTHER" id="PTHR10127">
    <property type="entry name" value="DISCOIDIN, CUB, EGF, LAMININ , AND ZINC METALLOPROTEASE DOMAIN CONTAINING"/>
    <property type="match status" value="1"/>
</dbReference>
<protein>
    <recommendedName>
        <fullName evidence="7">Metalloendopeptidase</fullName>
        <ecNumber evidence="7">3.4.24.-</ecNumber>
    </recommendedName>
</protein>
<feature type="active site" evidence="6">
    <location>
        <position position="151"/>
    </location>
</feature>
<feature type="binding site" evidence="6">
    <location>
        <position position="401"/>
    </location>
    <ligand>
        <name>Zn(2+)</name>
        <dbReference type="ChEBI" id="CHEBI:29105"/>
        <note>catalytic</note>
    </ligand>
</feature>
<evidence type="ECO:0000256" key="6">
    <source>
        <dbReference type="PROSITE-ProRule" id="PRU01211"/>
    </source>
</evidence>
<dbReference type="Proteomes" id="UP001159427">
    <property type="component" value="Unassembled WGS sequence"/>
</dbReference>
<name>A0ABN8M443_9CNID</name>
<dbReference type="Gene3D" id="3.40.390.10">
    <property type="entry name" value="Collagenase (Catalytic Domain)"/>
    <property type="match status" value="2"/>
</dbReference>
<feature type="binding site" evidence="6">
    <location>
        <position position="405"/>
    </location>
    <ligand>
        <name>Zn(2+)</name>
        <dbReference type="ChEBI" id="CHEBI:29105"/>
        <note>catalytic</note>
    </ligand>
</feature>
<evidence type="ECO:0000256" key="1">
    <source>
        <dbReference type="ARBA" id="ARBA00022670"/>
    </source>
</evidence>
<keyword evidence="3 6" id="KW-0378">Hydrolase</keyword>
<sequence>MYWLVVLLLVRTVHSNSHNPDENQGIYDPKLFEGDMILSPKERYNAEHGRNVFSSDRKRGARRFRLWPRGEVVYEIQPQLAANSGAMSAIRAGMAEWTTKTCIRFRRRTNEPSYVLFQTGRGCSSQVGRTGRQQQITLAPGCWFRGIVAHEIGHALGFFHEQSRPDRDSFVRILTQNIQPGKNVNTIIFYYSRHLFIQSEVKPKPIVTRSHAFSRALRQPHVITSSFDWFNQTIGQRNGLSPIDASQANKLYQSLCAAPIATATPVPTATPPENRGIYNPNLFEGDMILSPKQRYNAEHGRDVFGSGRKRGTSKFPLWPYGVLVYTIDSSLARHRKALRAIRAGMADWTNKTCIRFKQRVNESSYVLFKNGNGCSSQLGRTGKRQNITLARGCWIKGIVVHEIGHALGFFHEQSRPDRDNFVEILLKNVLPGTEGNFRKYSTGLYIDSLGSKYDYGSVMHYGEKYFSKNGLPTIRVKQPGAKIGQRIGLSATDAIQANKLYQSCTGK</sequence>
<organism evidence="10 11">
    <name type="scientific">Porites evermanni</name>
    <dbReference type="NCBI Taxonomy" id="104178"/>
    <lineage>
        <taxon>Eukaryota</taxon>
        <taxon>Metazoa</taxon>
        <taxon>Cnidaria</taxon>
        <taxon>Anthozoa</taxon>
        <taxon>Hexacorallia</taxon>
        <taxon>Scleractinia</taxon>
        <taxon>Fungiina</taxon>
        <taxon>Poritidae</taxon>
        <taxon>Porites</taxon>
    </lineage>
</organism>
<dbReference type="SMART" id="SM00235">
    <property type="entry name" value="ZnMc"/>
    <property type="match status" value="2"/>
</dbReference>
<keyword evidence="4 6" id="KW-0862">Zinc</keyword>
<feature type="binding site" evidence="6">
    <location>
        <position position="150"/>
    </location>
    <ligand>
        <name>Zn(2+)</name>
        <dbReference type="ChEBI" id="CHEBI:29105"/>
        <note>catalytic</note>
    </ligand>
</feature>
<feature type="binding site" evidence="6">
    <location>
        <position position="411"/>
    </location>
    <ligand>
        <name>Zn(2+)</name>
        <dbReference type="ChEBI" id="CHEBI:29105"/>
        <note>catalytic</note>
    </ligand>
</feature>
<evidence type="ECO:0000313" key="11">
    <source>
        <dbReference type="Proteomes" id="UP001159427"/>
    </source>
</evidence>
<comment type="cofactor">
    <cofactor evidence="6 7">
        <name>Zn(2+)</name>
        <dbReference type="ChEBI" id="CHEBI:29105"/>
    </cofactor>
    <text evidence="6 7">Binds 1 zinc ion per subunit.</text>
</comment>
<evidence type="ECO:0000256" key="2">
    <source>
        <dbReference type="ARBA" id="ARBA00022723"/>
    </source>
</evidence>
<keyword evidence="5 6" id="KW-0482">Metalloprotease</keyword>
<dbReference type="PANTHER" id="PTHR10127:SF780">
    <property type="entry name" value="METALLOENDOPEPTIDASE"/>
    <property type="match status" value="1"/>
</dbReference>
<feature type="chain" id="PRO_5047161709" description="Metalloendopeptidase" evidence="8">
    <location>
        <begin position="16"/>
        <end position="507"/>
    </location>
</feature>
<keyword evidence="1 6" id="KW-0645">Protease</keyword>
<dbReference type="SUPFAM" id="SSF55486">
    <property type="entry name" value="Metalloproteases ('zincins'), catalytic domain"/>
    <property type="match status" value="2"/>
</dbReference>
<comment type="caution">
    <text evidence="10">The sequence shown here is derived from an EMBL/GenBank/DDBJ whole genome shotgun (WGS) entry which is preliminary data.</text>
</comment>
<dbReference type="CDD" id="cd04280">
    <property type="entry name" value="ZnMc_astacin_like"/>
    <property type="match status" value="2"/>
</dbReference>
<dbReference type="InterPro" id="IPR001506">
    <property type="entry name" value="Peptidase_M12A"/>
</dbReference>
<keyword evidence="11" id="KW-1185">Reference proteome</keyword>
<dbReference type="PRINTS" id="PR00480">
    <property type="entry name" value="ASTACIN"/>
</dbReference>
<feature type="domain" description="Peptidase M12A" evidence="9">
    <location>
        <begin position="310"/>
        <end position="505"/>
    </location>
</feature>
<evidence type="ECO:0000256" key="8">
    <source>
        <dbReference type="SAM" id="SignalP"/>
    </source>
</evidence>
<evidence type="ECO:0000256" key="7">
    <source>
        <dbReference type="RuleBase" id="RU361183"/>
    </source>
</evidence>
<dbReference type="InterPro" id="IPR006026">
    <property type="entry name" value="Peptidase_Metallo"/>
</dbReference>
<gene>
    <name evidence="10" type="ORF">PEVE_00015062</name>
</gene>
<evidence type="ECO:0000256" key="5">
    <source>
        <dbReference type="ARBA" id="ARBA00023049"/>
    </source>
</evidence>
<comment type="caution">
    <text evidence="6">Lacks conserved residue(s) required for the propagation of feature annotation.</text>
</comment>
<feature type="domain" description="Peptidase M12A" evidence="9">
    <location>
        <begin position="59"/>
        <end position="257"/>
    </location>
</feature>
<evidence type="ECO:0000259" key="9">
    <source>
        <dbReference type="PROSITE" id="PS51864"/>
    </source>
</evidence>
<feature type="binding site" evidence="6">
    <location>
        <position position="154"/>
    </location>
    <ligand>
        <name>Zn(2+)</name>
        <dbReference type="ChEBI" id="CHEBI:29105"/>
        <note>catalytic</note>
    </ligand>
</feature>
<evidence type="ECO:0000256" key="4">
    <source>
        <dbReference type="ARBA" id="ARBA00022833"/>
    </source>
</evidence>
<keyword evidence="2 6" id="KW-0479">Metal-binding</keyword>
<evidence type="ECO:0000256" key="3">
    <source>
        <dbReference type="ARBA" id="ARBA00022801"/>
    </source>
</evidence>
<feature type="binding site" evidence="6">
    <location>
        <position position="160"/>
    </location>
    <ligand>
        <name>Zn(2+)</name>
        <dbReference type="ChEBI" id="CHEBI:29105"/>
        <note>catalytic</note>
    </ligand>
</feature>
<feature type="signal peptide" evidence="8">
    <location>
        <begin position="1"/>
        <end position="15"/>
    </location>
</feature>
<dbReference type="EC" id="3.4.24.-" evidence="7"/>
<dbReference type="InterPro" id="IPR034035">
    <property type="entry name" value="Astacin-like_dom"/>
</dbReference>
<dbReference type="EMBL" id="CALNXI010000215">
    <property type="protein sequence ID" value="CAH3022353.1"/>
    <property type="molecule type" value="Genomic_DNA"/>
</dbReference>
<dbReference type="InterPro" id="IPR024079">
    <property type="entry name" value="MetalloPept_cat_dom_sf"/>
</dbReference>
<reference evidence="10 11" key="1">
    <citation type="submission" date="2022-05" db="EMBL/GenBank/DDBJ databases">
        <authorList>
            <consortium name="Genoscope - CEA"/>
            <person name="William W."/>
        </authorList>
    </citation>
    <scope>NUCLEOTIDE SEQUENCE [LARGE SCALE GENOMIC DNA]</scope>
</reference>
<feature type="active site" evidence="6">
    <location>
        <position position="402"/>
    </location>
</feature>